<proteinExistence type="predicted"/>
<evidence type="ECO:0000313" key="2">
    <source>
        <dbReference type="EMBL" id="PRY40320.1"/>
    </source>
</evidence>
<dbReference type="SUPFAM" id="SSF47413">
    <property type="entry name" value="lambda repressor-like DNA-binding domains"/>
    <property type="match status" value="1"/>
</dbReference>
<gene>
    <name evidence="2" type="ORF">CLV43_10654</name>
</gene>
<feature type="domain" description="HTH cro/C1-type" evidence="1">
    <location>
        <begin position="23"/>
        <end position="66"/>
    </location>
</feature>
<dbReference type="RefSeq" id="WP_106188899.1">
    <property type="nucleotide sequence ID" value="NZ_PVTF01000006.1"/>
</dbReference>
<dbReference type="Pfam" id="PF13443">
    <property type="entry name" value="HTH_26"/>
    <property type="match status" value="1"/>
</dbReference>
<dbReference type="InterPro" id="IPR010982">
    <property type="entry name" value="Lambda_DNA-bd_dom_sf"/>
</dbReference>
<dbReference type="InterPro" id="IPR001387">
    <property type="entry name" value="Cro/C1-type_HTH"/>
</dbReference>
<dbReference type="Proteomes" id="UP000239494">
    <property type="component" value="Unassembled WGS sequence"/>
</dbReference>
<dbReference type="Gene3D" id="1.10.260.40">
    <property type="entry name" value="lambda repressor-like DNA-binding domains"/>
    <property type="match status" value="1"/>
</dbReference>
<protein>
    <submittedName>
        <fullName evidence="2">Transcriptional regulator with XRE-family HTH domain</fullName>
    </submittedName>
</protein>
<organism evidence="2 3">
    <name type="scientific">Umezawaea tangerina</name>
    <dbReference type="NCBI Taxonomy" id="84725"/>
    <lineage>
        <taxon>Bacteria</taxon>
        <taxon>Bacillati</taxon>
        <taxon>Actinomycetota</taxon>
        <taxon>Actinomycetes</taxon>
        <taxon>Pseudonocardiales</taxon>
        <taxon>Pseudonocardiaceae</taxon>
        <taxon>Umezawaea</taxon>
    </lineage>
</organism>
<comment type="caution">
    <text evidence="2">The sequence shown here is derived from an EMBL/GenBank/DDBJ whole genome shotgun (WGS) entry which is preliminary data.</text>
</comment>
<sequence length="116" mass="12950">MSHIPRSRPDENRRRRSPYYSNAEIGRLIGKSEPYISNLRNNKSDNPTMNVIMAIAEVFAVHPGDLIPVATSTRRTHSGRAMRIAARAQNLSPRSLEALEAMIEHFTATDAVHDGV</sequence>
<name>A0A2T0T3R9_9PSEU</name>
<accession>A0A2T0T3R9</accession>
<evidence type="ECO:0000313" key="3">
    <source>
        <dbReference type="Proteomes" id="UP000239494"/>
    </source>
</evidence>
<reference evidence="2 3" key="1">
    <citation type="submission" date="2018-03" db="EMBL/GenBank/DDBJ databases">
        <title>Genomic Encyclopedia of Archaeal and Bacterial Type Strains, Phase II (KMG-II): from individual species to whole genera.</title>
        <authorList>
            <person name="Goeker M."/>
        </authorList>
    </citation>
    <scope>NUCLEOTIDE SEQUENCE [LARGE SCALE GENOMIC DNA]</scope>
    <source>
        <strain evidence="2 3">DSM 44720</strain>
    </source>
</reference>
<evidence type="ECO:0000259" key="1">
    <source>
        <dbReference type="PROSITE" id="PS50943"/>
    </source>
</evidence>
<dbReference type="EMBL" id="PVTF01000006">
    <property type="protein sequence ID" value="PRY40320.1"/>
    <property type="molecule type" value="Genomic_DNA"/>
</dbReference>
<keyword evidence="3" id="KW-1185">Reference proteome</keyword>
<dbReference type="CDD" id="cd00093">
    <property type="entry name" value="HTH_XRE"/>
    <property type="match status" value="1"/>
</dbReference>
<dbReference type="AlphaFoldDB" id="A0A2T0T3R9"/>
<dbReference type="GO" id="GO:0003677">
    <property type="term" value="F:DNA binding"/>
    <property type="evidence" value="ECO:0007669"/>
    <property type="project" value="InterPro"/>
</dbReference>
<dbReference type="PROSITE" id="PS50943">
    <property type="entry name" value="HTH_CROC1"/>
    <property type="match status" value="1"/>
</dbReference>